<dbReference type="AlphaFoldDB" id="A0A2S1FJC6"/>
<geneLocation type="plasmid" evidence="1">
    <name>p13190-tetA</name>
</geneLocation>
<proteinExistence type="predicted"/>
<organism evidence="1">
    <name type="scientific">Klebsiella pneumoniae</name>
    <dbReference type="NCBI Taxonomy" id="573"/>
    <lineage>
        <taxon>Bacteria</taxon>
        <taxon>Pseudomonadati</taxon>
        <taxon>Pseudomonadota</taxon>
        <taxon>Gammaproteobacteria</taxon>
        <taxon>Enterobacterales</taxon>
        <taxon>Enterobacteriaceae</taxon>
        <taxon>Klebsiella/Raoultella group</taxon>
        <taxon>Klebsiella</taxon>
        <taxon>Klebsiella pneumoniae complex</taxon>
    </lineage>
</organism>
<sequence length="41" mass="4871">MVYNRYFRHDRSMRSVTDFKIVTLHKTESTGMDNFVKSNAS</sequence>
<keyword evidence="1" id="KW-0614">Plasmid</keyword>
<dbReference type="EMBL" id="MG764549">
    <property type="protein sequence ID" value="AWD72621.1"/>
    <property type="molecule type" value="Genomic_DNA"/>
</dbReference>
<name>A0A2S1FJC6_KLEPN</name>
<protein>
    <submittedName>
        <fullName evidence="1">Uncharacterized protein</fullName>
    </submittedName>
</protein>
<evidence type="ECO:0000313" key="1">
    <source>
        <dbReference type="EMBL" id="AWD72621.1"/>
    </source>
</evidence>
<accession>A0A2S1FJC6</accession>
<reference evidence="1" key="1">
    <citation type="submission" date="2018-01" db="EMBL/GenBank/DDBJ databases">
        <title>Complete sequence of p13190-tetA.</title>
        <authorList>
            <person name="Zhou D."/>
        </authorList>
    </citation>
    <scope>NUCLEOTIDE SEQUENCE</scope>
    <source>
        <strain evidence="1">13190</strain>
        <plasmid evidence="1">p13190-tetA</plasmid>
    </source>
</reference>